<keyword evidence="3 7" id="KW-0028">Amino-acid biosynthesis</keyword>
<reference evidence="10 11" key="1">
    <citation type="submission" date="2017-05" db="EMBL/GenBank/DDBJ databases">
        <title>Vagococcus spp. assemblies.</title>
        <authorList>
            <person name="Gulvik C.A."/>
        </authorList>
    </citation>
    <scope>NUCLEOTIDE SEQUENCE [LARGE SCALE GENOMIC DNA]</scope>
    <source>
        <strain evidence="10 11">SS1714</strain>
    </source>
</reference>
<evidence type="ECO:0000313" key="10">
    <source>
        <dbReference type="EMBL" id="RSU16313.1"/>
    </source>
</evidence>
<dbReference type="UniPathway" id="UPA00053">
    <property type="reaction ID" value="UER00087"/>
</dbReference>
<dbReference type="GO" id="GO:0008652">
    <property type="term" value="P:amino acid biosynthetic process"/>
    <property type="evidence" value="ECO:0007669"/>
    <property type="project" value="UniProtKB-KW"/>
</dbReference>
<feature type="binding site" evidence="7">
    <location>
        <position position="85"/>
    </location>
    <ligand>
        <name>NADP(+)</name>
        <dbReference type="ChEBI" id="CHEBI:58349"/>
    </ligand>
</feature>
<comment type="catalytic activity">
    <reaction evidence="7">
        <text>shikimate + NADP(+) = 3-dehydroshikimate + NADPH + H(+)</text>
        <dbReference type="Rhea" id="RHEA:17737"/>
        <dbReference type="ChEBI" id="CHEBI:15378"/>
        <dbReference type="ChEBI" id="CHEBI:16630"/>
        <dbReference type="ChEBI" id="CHEBI:36208"/>
        <dbReference type="ChEBI" id="CHEBI:57783"/>
        <dbReference type="ChEBI" id="CHEBI:58349"/>
        <dbReference type="EC" id="1.1.1.25"/>
    </reaction>
</comment>
<dbReference type="CDD" id="cd01065">
    <property type="entry name" value="NAD_bind_Shikimate_DH"/>
    <property type="match status" value="1"/>
</dbReference>
<dbReference type="PANTHER" id="PTHR21089">
    <property type="entry name" value="SHIKIMATE DEHYDROGENASE"/>
    <property type="match status" value="1"/>
</dbReference>
<keyword evidence="5 7" id="KW-0560">Oxidoreductase</keyword>
<evidence type="ECO:0000259" key="9">
    <source>
        <dbReference type="Pfam" id="PF18317"/>
    </source>
</evidence>
<dbReference type="HAMAP" id="MF_00222">
    <property type="entry name" value="Shikimate_DH_AroE"/>
    <property type="match status" value="1"/>
</dbReference>
<dbReference type="InterPro" id="IPR036291">
    <property type="entry name" value="NAD(P)-bd_dom_sf"/>
</dbReference>
<accession>A0A430B7R3</accession>
<comment type="similarity">
    <text evidence="7">Belongs to the shikimate dehydrogenase family.</text>
</comment>
<dbReference type="GO" id="GO:0009423">
    <property type="term" value="P:chorismate biosynthetic process"/>
    <property type="evidence" value="ECO:0007669"/>
    <property type="project" value="UniProtKB-UniRule"/>
</dbReference>
<feature type="binding site" evidence="7">
    <location>
        <position position="233"/>
    </location>
    <ligand>
        <name>NADP(+)</name>
        <dbReference type="ChEBI" id="CHEBI:58349"/>
    </ligand>
</feature>
<feature type="binding site" evidence="7">
    <location>
        <begin position="22"/>
        <end position="24"/>
    </location>
    <ligand>
        <name>shikimate</name>
        <dbReference type="ChEBI" id="CHEBI:36208"/>
    </ligand>
</feature>
<evidence type="ECO:0000256" key="2">
    <source>
        <dbReference type="ARBA" id="ARBA00012962"/>
    </source>
</evidence>
<evidence type="ECO:0000313" key="11">
    <source>
        <dbReference type="Proteomes" id="UP000288028"/>
    </source>
</evidence>
<keyword evidence="6 7" id="KW-0057">Aromatic amino acid biosynthesis</keyword>
<evidence type="ECO:0000256" key="6">
    <source>
        <dbReference type="ARBA" id="ARBA00023141"/>
    </source>
</evidence>
<comment type="subunit">
    <text evidence="7">Homodimer.</text>
</comment>
<dbReference type="EC" id="1.1.1.25" evidence="2 7"/>
<dbReference type="InterPro" id="IPR046346">
    <property type="entry name" value="Aminoacid_DH-like_N_sf"/>
</dbReference>
<dbReference type="Gene3D" id="3.40.50.720">
    <property type="entry name" value="NAD(P)-binding Rossmann-like Domain"/>
    <property type="match status" value="1"/>
</dbReference>
<feature type="binding site" evidence="7">
    <location>
        <position position="256"/>
    </location>
    <ligand>
        <name>NADP(+)</name>
        <dbReference type="ChEBI" id="CHEBI:58349"/>
    </ligand>
</feature>
<evidence type="ECO:0000256" key="5">
    <source>
        <dbReference type="ARBA" id="ARBA00023002"/>
    </source>
</evidence>
<dbReference type="PANTHER" id="PTHR21089:SF1">
    <property type="entry name" value="BIFUNCTIONAL 3-DEHYDROQUINATE DEHYDRATASE_SHIKIMATE DEHYDROGENASE, CHLOROPLASTIC"/>
    <property type="match status" value="1"/>
</dbReference>
<dbReference type="GO" id="GO:0004764">
    <property type="term" value="F:shikimate 3-dehydrogenase (NADP+) activity"/>
    <property type="evidence" value="ECO:0007669"/>
    <property type="project" value="UniProtKB-UniRule"/>
</dbReference>
<comment type="function">
    <text evidence="7">Involved in the biosynthesis of the chorismate, which leads to the biosynthesis of aromatic amino acids. Catalyzes the reversible NADPH linked reduction of 3-dehydroshikimate (DHSA) to yield shikimate (SA).</text>
</comment>
<evidence type="ECO:0000256" key="3">
    <source>
        <dbReference type="ARBA" id="ARBA00022605"/>
    </source>
</evidence>
<name>A0A430B7R3_9ENTE</name>
<dbReference type="SUPFAM" id="SSF53223">
    <property type="entry name" value="Aminoacid dehydrogenase-like, N-terminal domain"/>
    <property type="match status" value="1"/>
</dbReference>
<feature type="binding site" evidence="7">
    <location>
        <position position="94"/>
    </location>
    <ligand>
        <name>shikimate</name>
        <dbReference type="ChEBI" id="CHEBI:36208"/>
    </ligand>
</feature>
<feature type="binding site" evidence="7">
    <location>
        <position position="235"/>
    </location>
    <ligand>
        <name>shikimate</name>
        <dbReference type="ChEBI" id="CHEBI:36208"/>
    </ligand>
</feature>
<organism evidence="10 11">
    <name type="scientific">Vagococcus carniphilus</name>
    <dbReference type="NCBI Taxonomy" id="218144"/>
    <lineage>
        <taxon>Bacteria</taxon>
        <taxon>Bacillati</taxon>
        <taxon>Bacillota</taxon>
        <taxon>Bacilli</taxon>
        <taxon>Lactobacillales</taxon>
        <taxon>Enterococcaceae</taxon>
        <taxon>Vagococcus</taxon>
    </lineage>
</organism>
<keyword evidence="4 7" id="KW-0521">NADP</keyword>
<evidence type="ECO:0000259" key="8">
    <source>
        <dbReference type="Pfam" id="PF08501"/>
    </source>
</evidence>
<evidence type="ECO:0000256" key="4">
    <source>
        <dbReference type="ARBA" id="ARBA00022857"/>
    </source>
</evidence>
<dbReference type="InterPro" id="IPR013708">
    <property type="entry name" value="Shikimate_DH-bd_N"/>
</dbReference>
<evidence type="ECO:0000256" key="7">
    <source>
        <dbReference type="HAMAP-Rule" id="MF_00222"/>
    </source>
</evidence>
<protein>
    <recommendedName>
        <fullName evidence="2 7">Shikimate dehydrogenase (NADP(+))</fullName>
        <shortName evidence="7">SDH</shortName>
        <ecNumber evidence="2 7">1.1.1.25</ecNumber>
    </recommendedName>
</protein>
<feature type="binding site" evidence="7">
    <location>
        <position position="69"/>
    </location>
    <ligand>
        <name>shikimate</name>
        <dbReference type="ChEBI" id="CHEBI:36208"/>
    </ligand>
</feature>
<feature type="domain" description="Shikimate dehydrogenase substrate binding N-terminal" evidence="8">
    <location>
        <begin position="14"/>
        <end position="96"/>
    </location>
</feature>
<dbReference type="InterPro" id="IPR041121">
    <property type="entry name" value="SDH_C"/>
</dbReference>
<dbReference type="InterPro" id="IPR011342">
    <property type="entry name" value="Shikimate_DH"/>
</dbReference>
<dbReference type="InterPro" id="IPR022893">
    <property type="entry name" value="Shikimate_DH_fam"/>
</dbReference>
<dbReference type="GeneID" id="95580598"/>
<dbReference type="GO" id="GO:0009073">
    <property type="term" value="P:aromatic amino acid family biosynthetic process"/>
    <property type="evidence" value="ECO:0007669"/>
    <property type="project" value="UniProtKB-KW"/>
</dbReference>
<proteinExistence type="inferred from homology"/>
<dbReference type="SUPFAM" id="SSF51735">
    <property type="entry name" value="NAD(P)-binding Rossmann-fold domains"/>
    <property type="match status" value="1"/>
</dbReference>
<feature type="binding site" evidence="7">
    <location>
        <position position="263"/>
    </location>
    <ligand>
        <name>shikimate</name>
        <dbReference type="ChEBI" id="CHEBI:36208"/>
    </ligand>
</feature>
<feature type="domain" description="SDH C-terminal" evidence="9">
    <location>
        <begin position="256"/>
        <end position="285"/>
    </location>
</feature>
<dbReference type="GO" id="GO:0019632">
    <property type="term" value="P:shikimate metabolic process"/>
    <property type="evidence" value="ECO:0007669"/>
    <property type="project" value="InterPro"/>
</dbReference>
<dbReference type="EMBL" id="NGKB01000002">
    <property type="protein sequence ID" value="RSU16313.1"/>
    <property type="molecule type" value="Genomic_DNA"/>
</dbReference>
<comment type="caution">
    <text evidence="10">The sequence shown here is derived from an EMBL/GenBank/DDBJ whole genome shotgun (WGS) entry which is preliminary data.</text>
</comment>
<dbReference type="Proteomes" id="UP000288028">
    <property type="component" value="Unassembled WGS sequence"/>
</dbReference>
<comment type="pathway">
    <text evidence="1 7">Metabolic intermediate biosynthesis; chorismate biosynthesis; chorismate from D-erythrose 4-phosphate and phosphoenolpyruvate: step 4/7.</text>
</comment>
<evidence type="ECO:0000256" key="1">
    <source>
        <dbReference type="ARBA" id="ARBA00004871"/>
    </source>
</evidence>
<feature type="binding site" evidence="7">
    <location>
        <position position="109"/>
    </location>
    <ligand>
        <name>shikimate</name>
        <dbReference type="ChEBI" id="CHEBI:36208"/>
    </ligand>
</feature>
<feature type="active site" description="Proton acceptor" evidence="7">
    <location>
        <position position="73"/>
    </location>
</feature>
<dbReference type="GO" id="GO:0050661">
    <property type="term" value="F:NADP binding"/>
    <property type="evidence" value="ECO:0007669"/>
    <property type="project" value="InterPro"/>
</dbReference>
<gene>
    <name evidence="7" type="primary">aroE</name>
    <name evidence="10" type="ORF">CBF28_01945</name>
</gene>
<feature type="binding site" evidence="7">
    <location>
        <begin position="133"/>
        <end position="137"/>
    </location>
    <ligand>
        <name>NADP(+)</name>
        <dbReference type="ChEBI" id="CHEBI:58349"/>
    </ligand>
</feature>
<dbReference type="Pfam" id="PF18317">
    <property type="entry name" value="SDH_C"/>
    <property type="match status" value="1"/>
</dbReference>
<sequence length="295" mass="32753">MGDLISGKTRLAGVIANPIKHSLSPMIHNTAYNALNFDAVYLAFEVEQKEFIQAIKSVKTLNMMGVNISMPYKKEAYELCDELTERAKLIGVVNTVVNRNNKLLGDNTDGLGFIGSLKDYGVSVKEKIITILGAGGAAKAVICQSALEGAKEIHVFKRKNETFESVKRDLEKIAVKTHVKIMVHEYHDKKAIECALKESTLIVNSTQLGMGNNNDLPFDEMNLIKESHVVVDLIYHPLETPFLKQAKKNKALTINGLGMLVHQAAYAFNLMTGETMPVDKVIEKLKIELVREKEL</sequence>
<dbReference type="OrthoDB" id="9792692at2"/>
<keyword evidence="11" id="KW-1185">Reference proteome</keyword>
<dbReference type="Gene3D" id="3.40.50.10860">
    <property type="entry name" value="Leucine Dehydrogenase, chain A, domain 1"/>
    <property type="match status" value="1"/>
</dbReference>
<dbReference type="RefSeq" id="WP_126791372.1">
    <property type="nucleotide sequence ID" value="NZ_CP060720.1"/>
</dbReference>
<dbReference type="AlphaFoldDB" id="A0A430B7R3"/>
<dbReference type="NCBIfam" id="TIGR00507">
    <property type="entry name" value="aroE"/>
    <property type="match status" value="1"/>
</dbReference>
<comment type="caution">
    <text evidence="7">Lacks conserved residue(s) required for the propagation of feature annotation.</text>
</comment>
<dbReference type="Pfam" id="PF08501">
    <property type="entry name" value="Shikimate_dh_N"/>
    <property type="match status" value="1"/>
</dbReference>